<reference evidence="6" key="1">
    <citation type="journal article" date="2002" name="Science">
        <title>The draft genome of Ciona intestinalis: insights into chordate and vertebrate origins.</title>
        <authorList>
            <person name="Dehal P."/>
            <person name="Satou Y."/>
            <person name="Campbell R.K."/>
            <person name="Chapman J."/>
            <person name="Degnan B."/>
            <person name="De Tomaso A."/>
            <person name="Davidson B."/>
            <person name="Di Gregorio A."/>
            <person name="Gelpke M."/>
            <person name="Goodstein D.M."/>
            <person name="Harafuji N."/>
            <person name="Hastings K.E."/>
            <person name="Ho I."/>
            <person name="Hotta K."/>
            <person name="Huang W."/>
            <person name="Kawashima T."/>
            <person name="Lemaire P."/>
            <person name="Martinez D."/>
            <person name="Meinertzhagen I.A."/>
            <person name="Necula S."/>
            <person name="Nonaka M."/>
            <person name="Putnam N."/>
            <person name="Rash S."/>
            <person name="Saiga H."/>
            <person name="Satake M."/>
            <person name="Terry A."/>
            <person name="Yamada L."/>
            <person name="Wang H.G."/>
            <person name="Awazu S."/>
            <person name="Azumi K."/>
            <person name="Boore J."/>
            <person name="Branno M."/>
            <person name="Chin-Bow S."/>
            <person name="DeSantis R."/>
            <person name="Doyle S."/>
            <person name="Francino P."/>
            <person name="Keys D.N."/>
            <person name="Haga S."/>
            <person name="Hayashi H."/>
            <person name="Hino K."/>
            <person name="Imai K.S."/>
            <person name="Inaba K."/>
            <person name="Kano S."/>
            <person name="Kobayashi K."/>
            <person name="Kobayashi M."/>
            <person name="Lee B.I."/>
            <person name="Makabe K.W."/>
            <person name="Manohar C."/>
            <person name="Matassi G."/>
            <person name="Medina M."/>
            <person name="Mochizuki Y."/>
            <person name="Mount S."/>
            <person name="Morishita T."/>
            <person name="Miura S."/>
            <person name="Nakayama A."/>
            <person name="Nishizaka S."/>
            <person name="Nomoto H."/>
            <person name="Ohta F."/>
            <person name="Oishi K."/>
            <person name="Rigoutsos I."/>
            <person name="Sano M."/>
            <person name="Sasaki A."/>
            <person name="Sasakura Y."/>
            <person name="Shoguchi E."/>
            <person name="Shin-i T."/>
            <person name="Spagnuolo A."/>
            <person name="Stainier D."/>
            <person name="Suzuki M.M."/>
            <person name="Tassy O."/>
            <person name="Takatori N."/>
            <person name="Tokuoka M."/>
            <person name="Yagi K."/>
            <person name="Yoshizaki F."/>
            <person name="Wada S."/>
            <person name="Zhang C."/>
            <person name="Hyatt P.D."/>
            <person name="Larimer F."/>
            <person name="Detter C."/>
            <person name="Doggett N."/>
            <person name="Glavina T."/>
            <person name="Hawkins T."/>
            <person name="Richardson P."/>
            <person name="Lucas S."/>
            <person name="Kohara Y."/>
            <person name="Levine M."/>
            <person name="Satoh N."/>
            <person name="Rokhsar D.S."/>
        </authorList>
    </citation>
    <scope>NUCLEOTIDE SEQUENCE [LARGE SCALE GENOMIC DNA]</scope>
</reference>
<dbReference type="EMBL" id="EAAA01002175">
    <property type="status" value="NOT_ANNOTATED_CDS"/>
    <property type="molecule type" value="Genomic_DNA"/>
</dbReference>
<evidence type="ECO:0000256" key="1">
    <source>
        <dbReference type="ARBA" id="ARBA00040925"/>
    </source>
</evidence>
<proteinExistence type="predicted"/>
<dbReference type="GeneTree" id="ENSGT00940000160205"/>
<feature type="region of interest" description="Disordered" evidence="2">
    <location>
        <begin position="1"/>
        <end position="77"/>
    </location>
</feature>
<evidence type="ECO:0000313" key="6">
    <source>
        <dbReference type="Proteomes" id="UP000008144"/>
    </source>
</evidence>
<accession>F7BA51</accession>
<dbReference type="Ensembl" id="ENSCINT00000018865.3">
    <property type="protein sequence ID" value="ENSCINP00000018865.3"/>
    <property type="gene ID" value="ENSCING00000009281.3"/>
</dbReference>
<keyword evidence="3" id="KW-1133">Transmembrane helix</keyword>
<keyword evidence="6" id="KW-1185">Reference proteome</keyword>
<dbReference type="STRING" id="7719.ENSCINP00000018865"/>
<dbReference type="AlphaFoldDB" id="F7BA51"/>
<organism evidence="5 6">
    <name type="scientific">Ciona intestinalis</name>
    <name type="common">Transparent sea squirt</name>
    <name type="synonym">Ascidia intestinalis</name>
    <dbReference type="NCBI Taxonomy" id="7719"/>
    <lineage>
        <taxon>Eukaryota</taxon>
        <taxon>Metazoa</taxon>
        <taxon>Chordata</taxon>
        <taxon>Tunicata</taxon>
        <taxon>Ascidiacea</taxon>
        <taxon>Phlebobranchia</taxon>
        <taxon>Cionidae</taxon>
        <taxon>Ciona</taxon>
    </lineage>
</organism>
<dbReference type="InParanoid" id="F7BA51"/>
<keyword evidence="3" id="KW-0472">Membrane</keyword>
<dbReference type="OMA" id="NYPRDET"/>
<feature type="compositionally biased region" description="Basic and acidic residues" evidence="2">
    <location>
        <begin position="239"/>
        <end position="252"/>
    </location>
</feature>
<evidence type="ECO:0000313" key="5">
    <source>
        <dbReference type="Ensembl" id="ENSCINP00000018865.3"/>
    </source>
</evidence>
<dbReference type="InterPro" id="IPR001012">
    <property type="entry name" value="UBX_dom"/>
</dbReference>
<sequence>MREQQQKIKMMKEIEERKKDKQMEIEARRKVREQLAQDRLERASRFQQEKEEKTREEENRKKQREVKMTQEEEEKMKEREKIARIQFRFPNGSSITRNYPRERTLGEAIEDLREQPVILPGNFRLAIGIPRRVFTSEEEGQSLGDLGLTPSASLSIQPVANKQVHARQDSSFFIQIYTFIVMFLSLPFKLLAYVWSAIFGGNQNATNTDNSLGSGRYDSVRPGSDTPGVRRRNVPGKSVTREGKMHRLSDMADKDDDDATWNGNSTQQM</sequence>
<dbReference type="SMART" id="SM00166">
    <property type="entry name" value="UBX"/>
    <property type="match status" value="1"/>
</dbReference>
<dbReference type="SUPFAM" id="SSF54236">
    <property type="entry name" value="Ubiquitin-like"/>
    <property type="match status" value="1"/>
</dbReference>
<protein>
    <recommendedName>
        <fullName evidence="1">UBX domain-containing protein 4</fullName>
    </recommendedName>
</protein>
<evidence type="ECO:0000256" key="3">
    <source>
        <dbReference type="SAM" id="Phobius"/>
    </source>
</evidence>
<name>F7BA51_CIOIN</name>
<dbReference type="PROSITE" id="PS50033">
    <property type="entry name" value="UBX"/>
    <property type="match status" value="1"/>
</dbReference>
<dbReference type="Pfam" id="PF00789">
    <property type="entry name" value="UBX"/>
    <property type="match status" value="1"/>
</dbReference>
<dbReference type="Proteomes" id="UP000008144">
    <property type="component" value="Chromosome 5"/>
</dbReference>
<dbReference type="InterPro" id="IPR029071">
    <property type="entry name" value="Ubiquitin-like_domsf"/>
</dbReference>
<evidence type="ECO:0000256" key="2">
    <source>
        <dbReference type="SAM" id="MobiDB-lite"/>
    </source>
</evidence>
<dbReference type="EMBL" id="EAAA01002176">
    <property type="status" value="NOT_ANNOTATED_CDS"/>
    <property type="molecule type" value="Genomic_DNA"/>
</dbReference>
<dbReference type="HOGENOM" id="CLU_090351_0_0_1"/>
<reference evidence="5" key="3">
    <citation type="submission" date="2025-08" db="UniProtKB">
        <authorList>
            <consortium name="Ensembl"/>
        </authorList>
    </citation>
    <scope>IDENTIFICATION</scope>
</reference>
<keyword evidence="3" id="KW-0812">Transmembrane</keyword>
<dbReference type="PANTHER" id="PTHR46424:SF1">
    <property type="entry name" value="UBX DOMAIN-CONTAINING PROTEIN 4"/>
    <property type="match status" value="1"/>
</dbReference>
<feature type="transmembrane region" description="Helical" evidence="3">
    <location>
        <begin position="172"/>
        <end position="195"/>
    </location>
</feature>
<feature type="domain" description="UBX" evidence="4">
    <location>
        <begin position="78"/>
        <end position="156"/>
    </location>
</feature>
<reference evidence="5" key="2">
    <citation type="journal article" date="2008" name="Genome Biol.">
        <title>Improved genome assembly and evidence-based global gene model set for the chordate Ciona intestinalis: new insight into intron and operon populations.</title>
        <authorList>
            <person name="Satou Y."/>
            <person name="Mineta K."/>
            <person name="Ogasawara M."/>
            <person name="Sasakura Y."/>
            <person name="Shoguchi E."/>
            <person name="Ueno K."/>
            <person name="Yamada L."/>
            <person name="Matsumoto J."/>
            <person name="Wasserscheid J."/>
            <person name="Dewar K."/>
            <person name="Wiley G.B."/>
            <person name="Macmil S.L."/>
            <person name="Roe B.A."/>
            <person name="Zeller R.W."/>
            <person name="Hastings K.E."/>
            <person name="Lemaire P."/>
            <person name="Lindquist E."/>
            <person name="Endo T."/>
            <person name="Hotta K."/>
            <person name="Inaba K."/>
        </authorList>
    </citation>
    <scope>NUCLEOTIDE SEQUENCE [LARGE SCALE GENOMIC DNA]</scope>
    <source>
        <strain evidence="5">wild type</strain>
    </source>
</reference>
<reference evidence="5" key="4">
    <citation type="submission" date="2025-09" db="UniProtKB">
        <authorList>
            <consortium name="Ensembl"/>
        </authorList>
    </citation>
    <scope>IDENTIFICATION</scope>
</reference>
<dbReference type="Gene3D" id="3.10.20.90">
    <property type="entry name" value="Phosphatidylinositol 3-kinase Catalytic Subunit, Chain A, domain 1"/>
    <property type="match status" value="1"/>
</dbReference>
<feature type="region of interest" description="Disordered" evidence="2">
    <location>
        <begin position="206"/>
        <end position="269"/>
    </location>
</feature>
<evidence type="ECO:0000259" key="4">
    <source>
        <dbReference type="PROSITE" id="PS50033"/>
    </source>
</evidence>
<dbReference type="PANTHER" id="PTHR46424">
    <property type="entry name" value="UBX DOMAIN-CONTAINING PROTEIN 4"/>
    <property type="match status" value="1"/>
</dbReference>